<protein>
    <submittedName>
        <fullName evidence="5">HxlR family transcriptional regulator</fullName>
    </submittedName>
</protein>
<comment type="caution">
    <text evidence="5">The sequence shown here is derived from an EMBL/GenBank/DDBJ whole genome shotgun (WGS) entry which is preliminary data.</text>
</comment>
<organism evidence="5 6">
    <name type="scientific">Methanimicrococcus blatticola</name>
    <dbReference type="NCBI Taxonomy" id="91560"/>
    <lineage>
        <taxon>Archaea</taxon>
        <taxon>Methanobacteriati</taxon>
        <taxon>Methanobacteriota</taxon>
        <taxon>Stenosarchaea group</taxon>
        <taxon>Methanomicrobia</taxon>
        <taxon>Methanosarcinales</taxon>
        <taxon>Methanosarcinaceae</taxon>
        <taxon>Methanimicrococcus</taxon>
    </lineage>
</organism>
<dbReference type="InterPro" id="IPR036390">
    <property type="entry name" value="WH_DNA-bd_sf"/>
</dbReference>
<dbReference type="RefSeq" id="WP_208107037.1">
    <property type="nucleotide sequence ID" value="NZ_JAHDUW010000001.1"/>
</dbReference>
<dbReference type="Pfam" id="PF01638">
    <property type="entry name" value="HxlR"/>
    <property type="match status" value="1"/>
</dbReference>
<dbReference type="Proteomes" id="UP000294855">
    <property type="component" value="Unassembled WGS sequence"/>
</dbReference>
<dbReference type="OrthoDB" id="10490at2157"/>
<dbReference type="InterPro" id="IPR002577">
    <property type="entry name" value="HTH_HxlR"/>
</dbReference>
<dbReference type="AlphaFoldDB" id="A0A484F819"/>
<accession>A0A484F819</accession>
<dbReference type="GO" id="GO:0003677">
    <property type="term" value="F:DNA binding"/>
    <property type="evidence" value="ECO:0007669"/>
    <property type="project" value="UniProtKB-KW"/>
</dbReference>
<keyword evidence="6" id="KW-1185">Reference proteome</keyword>
<sequence length="140" mass="16553">MKETIDEMYKCSPPGTHIEDTTFGYTLGLISGKYKMLILYWMWEYEEIRYNQLKRCIQTISDRTLSRTLKEMEADGLVIRNEYPQVPPKVEYSLSERGKSLIPILDYMCIWGQMNKPGENEVDMPNMQQIITKYYSDQVN</sequence>
<gene>
    <name evidence="5" type="ORF">C7391_0372</name>
</gene>
<dbReference type="PANTHER" id="PTHR33204">
    <property type="entry name" value="TRANSCRIPTIONAL REGULATOR, MARR FAMILY"/>
    <property type="match status" value="1"/>
</dbReference>
<evidence type="ECO:0000256" key="2">
    <source>
        <dbReference type="ARBA" id="ARBA00023125"/>
    </source>
</evidence>
<evidence type="ECO:0000259" key="4">
    <source>
        <dbReference type="PROSITE" id="PS51118"/>
    </source>
</evidence>
<evidence type="ECO:0000313" key="6">
    <source>
        <dbReference type="Proteomes" id="UP000294855"/>
    </source>
</evidence>
<dbReference type="PANTHER" id="PTHR33204:SF29">
    <property type="entry name" value="TRANSCRIPTIONAL REGULATOR"/>
    <property type="match status" value="1"/>
</dbReference>
<dbReference type="EMBL" id="SNYS01000005">
    <property type="protein sequence ID" value="TDQ71265.1"/>
    <property type="molecule type" value="Genomic_DNA"/>
</dbReference>
<name>A0A484F819_9EURY</name>
<evidence type="ECO:0000256" key="3">
    <source>
        <dbReference type="ARBA" id="ARBA00023163"/>
    </source>
</evidence>
<keyword evidence="2" id="KW-0238">DNA-binding</keyword>
<feature type="domain" description="HTH hxlR-type" evidence="4">
    <location>
        <begin position="11"/>
        <end position="120"/>
    </location>
</feature>
<evidence type="ECO:0000256" key="1">
    <source>
        <dbReference type="ARBA" id="ARBA00023015"/>
    </source>
</evidence>
<reference evidence="5 6" key="1">
    <citation type="submission" date="2019-03" db="EMBL/GenBank/DDBJ databases">
        <title>Genomic Encyclopedia of Type Strains, Phase IV (KMG-IV): sequencing the most valuable type-strain genomes for metagenomic binning, comparative biology and taxonomic classification.</title>
        <authorList>
            <person name="Goeker M."/>
        </authorList>
    </citation>
    <scope>NUCLEOTIDE SEQUENCE [LARGE SCALE GENOMIC DNA]</scope>
    <source>
        <strain evidence="5 6">DSM 13328</strain>
    </source>
</reference>
<dbReference type="SUPFAM" id="SSF46785">
    <property type="entry name" value="Winged helix' DNA-binding domain"/>
    <property type="match status" value="1"/>
</dbReference>
<evidence type="ECO:0000313" key="5">
    <source>
        <dbReference type="EMBL" id="TDQ71265.1"/>
    </source>
</evidence>
<keyword evidence="1" id="KW-0805">Transcription regulation</keyword>
<dbReference type="PROSITE" id="PS51118">
    <property type="entry name" value="HTH_HXLR"/>
    <property type="match status" value="1"/>
</dbReference>
<dbReference type="InterPro" id="IPR036388">
    <property type="entry name" value="WH-like_DNA-bd_sf"/>
</dbReference>
<keyword evidence="3" id="KW-0804">Transcription</keyword>
<proteinExistence type="predicted"/>
<dbReference type="Gene3D" id="1.10.10.10">
    <property type="entry name" value="Winged helix-like DNA-binding domain superfamily/Winged helix DNA-binding domain"/>
    <property type="match status" value="1"/>
</dbReference>